<dbReference type="PhylomeDB" id="A0A022RDS4"/>
<dbReference type="eggNOG" id="KOG3692">
    <property type="taxonomic scope" value="Eukaryota"/>
</dbReference>
<feature type="compositionally biased region" description="Pro residues" evidence="4">
    <location>
        <begin position="13"/>
        <end position="39"/>
    </location>
</feature>
<name>A0A022RDS4_ERYGU</name>
<feature type="compositionally biased region" description="Polar residues" evidence="4">
    <location>
        <begin position="204"/>
        <end position="220"/>
    </location>
</feature>
<protein>
    <recommendedName>
        <fullName evidence="3">Nonsense-mediated mRNA decay factor SMG8</fullName>
    </recommendedName>
</protein>
<evidence type="ECO:0000256" key="2">
    <source>
        <dbReference type="ARBA" id="ARBA00023161"/>
    </source>
</evidence>
<evidence type="ECO:0000313" key="6">
    <source>
        <dbReference type="Proteomes" id="UP000030748"/>
    </source>
</evidence>
<reference evidence="5 6" key="1">
    <citation type="journal article" date="2013" name="Proc. Natl. Acad. Sci. U.S.A.">
        <title>Fine-scale variation in meiotic recombination in Mimulus inferred from population shotgun sequencing.</title>
        <authorList>
            <person name="Hellsten U."/>
            <person name="Wright K.M."/>
            <person name="Jenkins J."/>
            <person name="Shu S."/>
            <person name="Yuan Y."/>
            <person name="Wessler S.R."/>
            <person name="Schmutz J."/>
            <person name="Willis J.H."/>
            <person name="Rokhsar D.S."/>
        </authorList>
    </citation>
    <scope>NUCLEOTIDE SEQUENCE [LARGE SCALE GENOMIC DNA]</scope>
    <source>
        <strain evidence="6">cv. DUN x IM62</strain>
    </source>
</reference>
<dbReference type="PANTHER" id="PTHR13091">
    <property type="entry name" value="AMPLIFIED IN BREAST CANCER 2-RELATED"/>
    <property type="match status" value="1"/>
</dbReference>
<dbReference type="KEGG" id="egt:105958554"/>
<evidence type="ECO:0000256" key="4">
    <source>
        <dbReference type="SAM" id="MobiDB-lite"/>
    </source>
</evidence>
<dbReference type="STRING" id="4155.A0A022RDS4"/>
<comment type="similarity">
    <text evidence="1">Belongs to the SMG8 family.</text>
</comment>
<sequence>METHSRSIRVLVRPPPNPSHPLPPQPPPPPPPPLPPPADPYSTPKNGVVVVGFIGKRHHDVAHLMNKIIDSRVFGSGNLDTPFRFEPDKINPDMGKWLQSRKLSFYHDVDQGILYLQFSSAGCPVAGEGPSETRFGFESVFDDQEFGDLKGLIFMFSVCHIILLIQEGSRFDTQILKKFRILQSAKHAMSPFTRSQNPPPVTSRPPSSAHSQTSHNNPSPGKSRAILNRNTASSIKTMSGVGSSYTSLLPGQCTPVVLFVFLDDFTEIKMEDSTEASSLNTKGSGSVVVLARPVNKPETSPRKKLQSSLEAQIRFSIKKCRTLSVFESSSHSGSRGAPPLFSLDSSKAVLLIDACSIQSGESLEFAIGLVREVLDGKATPDSLLLESHQQNTKKEDVLSVKEFIYRQCDLIRGRGGVVAAGVGMVAAAAAAAAASTSAASGKMTTVPELPTVGSWASTSQLILHGILSSKRSHENEQDIISQSGENFEYAVSHLENGIGLNTRFSTSWCEKAFPIAKEVYLDGLPPCYPSSQHEDHLRKALHTLTSSAKGPALQIYVKKLKDECTSIWLSERQLCDAVSLTGKPCMHQRHDIEIKSHSSGFVYLHACACGRSRQLRPDPFDYETANVACNNLADCDKLLPAVKLPHGSTVGPVQPSSWNLIRVGGARYYDPSKGLLQSGFCATQKFLLKWTVFLDEPNESIHLLNRRNIGVIENTVNTDSKIDALQNGPKIQIKLSSDTNGNSNKNVSLGKGLPNFTMRKPFSEVVAGPAAVNSGFPPLLSRKQPIQDTEKGFKLHARSKAVDKFGEDIALTDEAVNNGNKSGDDFPPIGSKEFLMSMNGDEHVKAANSVKSVVIYVGFEYECPHGHRFILTPDHLNELGSSYSVPEENSVPFPAENFDKKQDLAKLGKFGDHGRTRRQSNGIIMGGGKNLDRSKEKAANGNTNKFMQSSRHGKEIDPEQKPTTVDDGGFAFSLLSRNLPIYMNCPHCRNSVTKNGASNTKFAGTISQLQRIFVVTPSFPIMLSADPIVQFEPSCLHPNILDREKKLQFSLGCPVILPPESFLSLRLPFVYGVELEDGSQHSLKPFENQPQLTACIKKGTTLKIVSNRNSLDPASVT</sequence>
<keyword evidence="2" id="KW-0866">Nonsense-mediated mRNA decay</keyword>
<dbReference type="Pfam" id="PF10220">
    <property type="entry name" value="Smg8_Smg9"/>
    <property type="match status" value="3"/>
</dbReference>
<gene>
    <name evidence="5" type="ORF">MIMGU_mgv1a023242mg</name>
</gene>
<organism evidence="5 6">
    <name type="scientific">Erythranthe guttata</name>
    <name type="common">Yellow monkey flower</name>
    <name type="synonym">Mimulus guttatus</name>
    <dbReference type="NCBI Taxonomy" id="4155"/>
    <lineage>
        <taxon>Eukaryota</taxon>
        <taxon>Viridiplantae</taxon>
        <taxon>Streptophyta</taxon>
        <taxon>Embryophyta</taxon>
        <taxon>Tracheophyta</taxon>
        <taxon>Spermatophyta</taxon>
        <taxon>Magnoliopsida</taxon>
        <taxon>eudicotyledons</taxon>
        <taxon>Gunneridae</taxon>
        <taxon>Pentapetalae</taxon>
        <taxon>asterids</taxon>
        <taxon>lamiids</taxon>
        <taxon>Lamiales</taxon>
        <taxon>Phrymaceae</taxon>
        <taxon>Erythranthe</taxon>
    </lineage>
</organism>
<evidence type="ECO:0000256" key="1">
    <source>
        <dbReference type="ARBA" id="ARBA00006443"/>
    </source>
</evidence>
<feature type="region of interest" description="Disordered" evidence="4">
    <location>
        <begin position="1"/>
        <end position="42"/>
    </location>
</feature>
<dbReference type="OMA" id="YLLRWTI"/>
<dbReference type="EMBL" id="KI630578">
    <property type="protein sequence ID" value="EYU37030.1"/>
    <property type="molecule type" value="Genomic_DNA"/>
</dbReference>
<feature type="region of interest" description="Disordered" evidence="4">
    <location>
        <begin position="190"/>
        <end position="225"/>
    </location>
</feature>
<feature type="compositionally biased region" description="Polar residues" evidence="4">
    <location>
        <begin position="940"/>
        <end position="950"/>
    </location>
</feature>
<dbReference type="InterPro" id="IPR019354">
    <property type="entry name" value="SMG8-like"/>
</dbReference>
<accession>A0A022RDS4</accession>
<dbReference type="PANTHER" id="PTHR13091:SF0">
    <property type="entry name" value="NONSENSE-MEDIATED MRNA DECAY FACTOR SMG8"/>
    <property type="match status" value="1"/>
</dbReference>
<evidence type="ECO:0000256" key="3">
    <source>
        <dbReference type="ARBA" id="ARBA00029509"/>
    </source>
</evidence>
<proteinExistence type="inferred from homology"/>
<dbReference type="Proteomes" id="UP000030748">
    <property type="component" value="Unassembled WGS sequence"/>
</dbReference>
<dbReference type="OrthoDB" id="63589at2759"/>
<dbReference type="GO" id="GO:0000184">
    <property type="term" value="P:nuclear-transcribed mRNA catabolic process, nonsense-mediated decay"/>
    <property type="evidence" value="ECO:0000318"/>
    <property type="project" value="GO_Central"/>
</dbReference>
<dbReference type="AlphaFoldDB" id="A0A022RDS4"/>
<feature type="region of interest" description="Disordered" evidence="4">
    <location>
        <begin position="910"/>
        <end position="963"/>
    </location>
</feature>
<keyword evidence="6" id="KW-1185">Reference proteome</keyword>
<evidence type="ECO:0000313" key="5">
    <source>
        <dbReference type="EMBL" id="EYU37030.1"/>
    </source>
</evidence>